<dbReference type="GeneID" id="34602066"/>
<accession>A0A177F3H2</accession>
<protein>
    <recommendedName>
        <fullName evidence="1">Protein kinase domain-containing protein</fullName>
    </recommendedName>
</protein>
<sequence>MGFLHLDGTAVTQEILGTGGSGLNVRAGTFAVKIPRLWLGVDVPSDGTLTVEPGDFDMLQYRVDQFNKEKAIFRPDLSIRMKHATYGDLCSYLEREKPSRQTQLRWLSEMAHTLSEIHRRRVIVADVRSDNFLIDDGQSIYITDFGESSLIPLDWDMKKPNADGGSVLTDIGNFGTVMFEVVTGRDCKFDLFQDWQPRQPGHPFSWPSKASLPSTDGIWLGHIIEACWTEGSFATADELAAALDNERISSPNMTEDLYPS</sequence>
<dbReference type="GO" id="GO:0004672">
    <property type="term" value="F:protein kinase activity"/>
    <property type="evidence" value="ECO:0007669"/>
    <property type="project" value="InterPro"/>
</dbReference>
<dbReference type="EMBL" id="LVKK01000050">
    <property type="protein sequence ID" value="OAG38877.1"/>
    <property type="molecule type" value="Genomic_DNA"/>
</dbReference>
<dbReference type="OrthoDB" id="4115689at2759"/>
<dbReference type="RefSeq" id="XP_022510829.1">
    <property type="nucleotide sequence ID" value="XM_022656867.1"/>
</dbReference>
<organism evidence="2 3">
    <name type="scientific">Fonsecaea monophora</name>
    <dbReference type="NCBI Taxonomy" id="254056"/>
    <lineage>
        <taxon>Eukaryota</taxon>
        <taxon>Fungi</taxon>
        <taxon>Dikarya</taxon>
        <taxon>Ascomycota</taxon>
        <taxon>Pezizomycotina</taxon>
        <taxon>Eurotiomycetes</taxon>
        <taxon>Chaetothyriomycetidae</taxon>
        <taxon>Chaetothyriales</taxon>
        <taxon>Herpotrichiellaceae</taxon>
        <taxon>Fonsecaea</taxon>
    </lineage>
</organism>
<dbReference type="SMART" id="SM00220">
    <property type="entry name" value="S_TKc"/>
    <property type="match status" value="1"/>
</dbReference>
<evidence type="ECO:0000259" key="1">
    <source>
        <dbReference type="PROSITE" id="PS50011"/>
    </source>
</evidence>
<reference evidence="2 3" key="1">
    <citation type="submission" date="2016-03" db="EMBL/GenBank/DDBJ databases">
        <title>Draft genome sequence of the Fonsecaea monophora CBS 269.37.</title>
        <authorList>
            <person name="Bombassaro A."/>
            <person name="Vinicius W.A."/>
            <person name="De Hoog S."/>
            <person name="Sun J."/>
            <person name="Souza E.M."/>
            <person name="Raittz R.T."/>
            <person name="Costa F."/>
            <person name="Leao A.C."/>
            <person name="Tadra-Sfeir M.Z."/>
            <person name="Baura V."/>
            <person name="Balsanelli E."/>
            <person name="Pedrosa F.O."/>
            <person name="Moreno L.F."/>
            <person name="Steffens M.B."/>
            <person name="Xi L."/>
            <person name="Bocca A.L."/>
            <person name="Felipe M.S."/>
            <person name="Teixeira M."/>
            <person name="Telles Filho F.Q."/>
            <person name="Azevedo C.M."/>
            <person name="Gomes R."/>
            <person name="Vicente V.A."/>
        </authorList>
    </citation>
    <scope>NUCLEOTIDE SEQUENCE [LARGE SCALE GENOMIC DNA]</scope>
    <source>
        <strain evidence="2 3">CBS 269.37</strain>
    </source>
</reference>
<evidence type="ECO:0000313" key="3">
    <source>
        <dbReference type="Proteomes" id="UP000077002"/>
    </source>
</evidence>
<dbReference type="InterPro" id="IPR001245">
    <property type="entry name" value="Ser-Thr/Tyr_kinase_cat_dom"/>
</dbReference>
<dbReference type="GO" id="GO:0005524">
    <property type="term" value="F:ATP binding"/>
    <property type="evidence" value="ECO:0007669"/>
    <property type="project" value="InterPro"/>
</dbReference>
<evidence type="ECO:0000313" key="2">
    <source>
        <dbReference type="EMBL" id="OAG38877.1"/>
    </source>
</evidence>
<dbReference type="AlphaFoldDB" id="A0A177F3H2"/>
<dbReference type="SUPFAM" id="SSF56112">
    <property type="entry name" value="Protein kinase-like (PK-like)"/>
    <property type="match status" value="1"/>
</dbReference>
<feature type="domain" description="Protein kinase" evidence="1">
    <location>
        <begin position="10"/>
        <end position="260"/>
    </location>
</feature>
<name>A0A177F3H2_9EURO</name>
<dbReference type="Gene3D" id="1.10.510.10">
    <property type="entry name" value="Transferase(Phosphotransferase) domain 1"/>
    <property type="match status" value="1"/>
</dbReference>
<dbReference type="InterPro" id="IPR011009">
    <property type="entry name" value="Kinase-like_dom_sf"/>
</dbReference>
<comment type="caution">
    <text evidence="2">The sequence shown here is derived from an EMBL/GenBank/DDBJ whole genome shotgun (WGS) entry which is preliminary data.</text>
</comment>
<dbReference type="InterPro" id="IPR000719">
    <property type="entry name" value="Prot_kinase_dom"/>
</dbReference>
<proteinExistence type="predicted"/>
<dbReference type="Proteomes" id="UP000077002">
    <property type="component" value="Unassembled WGS sequence"/>
</dbReference>
<dbReference type="Pfam" id="PF07714">
    <property type="entry name" value="PK_Tyr_Ser-Thr"/>
    <property type="match status" value="1"/>
</dbReference>
<dbReference type="PROSITE" id="PS50011">
    <property type="entry name" value="PROTEIN_KINASE_DOM"/>
    <property type="match status" value="1"/>
</dbReference>
<keyword evidence="3" id="KW-1185">Reference proteome</keyword>
<gene>
    <name evidence="2" type="ORF">AYO21_06908</name>
</gene>